<dbReference type="Proteomes" id="UP001153069">
    <property type="component" value="Unassembled WGS sequence"/>
</dbReference>
<proteinExistence type="predicted"/>
<dbReference type="InterPro" id="IPR029033">
    <property type="entry name" value="His_PPase_superfam"/>
</dbReference>
<feature type="region of interest" description="Disordered" evidence="1">
    <location>
        <begin position="303"/>
        <end position="322"/>
    </location>
</feature>
<dbReference type="CDD" id="cd07067">
    <property type="entry name" value="HP_PGM_like"/>
    <property type="match status" value="1"/>
</dbReference>
<dbReference type="PROSITE" id="PS00175">
    <property type="entry name" value="PG_MUTASE"/>
    <property type="match status" value="1"/>
</dbReference>
<evidence type="ECO:0000256" key="1">
    <source>
        <dbReference type="SAM" id="MobiDB-lite"/>
    </source>
</evidence>
<dbReference type="PANTHER" id="PTHR47821:SF2">
    <property type="entry name" value="PHOSPHOGLYCERATE MUTASE FAMILY PROTEIN"/>
    <property type="match status" value="1"/>
</dbReference>
<dbReference type="SUPFAM" id="SSF53254">
    <property type="entry name" value="Phosphoglycerate mutase-like"/>
    <property type="match status" value="1"/>
</dbReference>
<dbReference type="OrthoDB" id="354304at2759"/>
<dbReference type="AlphaFoldDB" id="A0A9N8EDY0"/>
<dbReference type="GO" id="GO:0003824">
    <property type="term" value="F:catalytic activity"/>
    <property type="evidence" value="ECO:0007669"/>
    <property type="project" value="InterPro"/>
</dbReference>
<comment type="caution">
    <text evidence="2">The sequence shown here is derived from an EMBL/GenBank/DDBJ whole genome shotgun (WGS) entry which is preliminary data.</text>
</comment>
<dbReference type="PANTHER" id="PTHR47821">
    <property type="entry name" value="PHOSPHOGLYCERATE MUTASE FAMILY PROTEIN"/>
    <property type="match status" value="1"/>
</dbReference>
<reference evidence="2" key="1">
    <citation type="submission" date="2020-06" db="EMBL/GenBank/DDBJ databases">
        <authorList>
            <consortium name="Plant Systems Biology data submission"/>
        </authorList>
    </citation>
    <scope>NUCLEOTIDE SEQUENCE</scope>
    <source>
        <strain evidence="2">D6</strain>
    </source>
</reference>
<organism evidence="2 3">
    <name type="scientific">Seminavis robusta</name>
    <dbReference type="NCBI Taxonomy" id="568900"/>
    <lineage>
        <taxon>Eukaryota</taxon>
        <taxon>Sar</taxon>
        <taxon>Stramenopiles</taxon>
        <taxon>Ochrophyta</taxon>
        <taxon>Bacillariophyta</taxon>
        <taxon>Bacillariophyceae</taxon>
        <taxon>Bacillariophycidae</taxon>
        <taxon>Naviculales</taxon>
        <taxon>Naviculaceae</taxon>
        <taxon>Seminavis</taxon>
    </lineage>
</organism>
<dbReference type="SMART" id="SM00855">
    <property type="entry name" value="PGAM"/>
    <property type="match status" value="1"/>
</dbReference>
<evidence type="ECO:0000313" key="3">
    <source>
        <dbReference type="Proteomes" id="UP001153069"/>
    </source>
</evidence>
<dbReference type="EMBL" id="CAICTM010000860">
    <property type="protein sequence ID" value="CAB9517501.1"/>
    <property type="molecule type" value="Genomic_DNA"/>
</dbReference>
<evidence type="ECO:0000313" key="2">
    <source>
        <dbReference type="EMBL" id="CAB9517501.1"/>
    </source>
</evidence>
<name>A0A9N8EDY0_9STRA</name>
<dbReference type="Pfam" id="PF00300">
    <property type="entry name" value="His_Phos_1"/>
    <property type="match status" value="1"/>
</dbReference>
<sequence>MLALQQQSSSSLSSSSSADTTISTLTLDSITTSPTPPVLPTNEDVQIVSNMPEPLPLDQLRHQYYLLRHGQSTANVASVISSDRSLAYSQRHGLTAVGYQQATQAAESLIQALEEQASTVVVKKGDKILFVSSPFARARQTAQACLQELCQNPTLRQRLDTLGVEIQMELDCHNNTNILLREQLMERYFGRLDDEAIYTYAYVWPVDKFNVTHTAFDVESVAAVCTRIRSLIMDDLEQLEFVSDDTNNDNDDDDDNGCKYHIVMASHADVLQIAQLYGANAPNVGAFSSYRFANGEVRRMQSTVDSLPEPVPLQPPKRGTQI</sequence>
<dbReference type="InterPro" id="IPR001345">
    <property type="entry name" value="PG/BPGM_mutase_AS"/>
</dbReference>
<gene>
    <name evidence="2" type="ORF">SEMRO_861_G212240.1</name>
</gene>
<dbReference type="InterPro" id="IPR013078">
    <property type="entry name" value="His_Pase_superF_clade-1"/>
</dbReference>
<keyword evidence="3" id="KW-1185">Reference proteome</keyword>
<dbReference type="Gene3D" id="3.40.50.1240">
    <property type="entry name" value="Phosphoglycerate mutase-like"/>
    <property type="match status" value="1"/>
</dbReference>
<protein>
    <submittedName>
        <fullName evidence="2">Pfam:PGAM</fullName>
    </submittedName>
</protein>
<accession>A0A9N8EDY0</accession>